<feature type="transmembrane region" description="Helical" evidence="7">
    <location>
        <begin position="313"/>
        <end position="331"/>
    </location>
</feature>
<dbReference type="STRING" id="29172.A0A0D8XV21"/>
<dbReference type="Pfam" id="PF00939">
    <property type="entry name" value="Na_sulph_symp"/>
    <property type="match status" value="1"/>
</dbReference>
<dbReference type="Pfam" id="PF03600">
    <property type="entry name" value="CitMHS"/>
    <property type="match status" value="1"/>
</dbReference>
<comment type="subcellular location">
    <subcellularLocation>
        <location evidence="1">Membrane</location>
        <topology evidence="1">Multi-pass membrane protein</topology>
    </subcellularLocation>
</comment>
<dbReference type="InterPro" id="IPR001898">
    <property type="entry name" value="SLC13A/DASS"/>
</dbReference>
<comment type="similarity">
    <text evidence="2">Belongs to the SLC13A/DASS transporter (TC 2.A.47) family. NADC subfamily.</text>
</comment>
<keyword evidence="3" id="KW-0813">Transport</keyword>
<dbReference type="PANTHER" id="PTHR10283:SF85">
    <property type="entry name" value="SODIUM-DEPENDENT HIGH-AFFINITY DICARBOXYLATE TRANSPORTER 3"/>
    <property type="match status" value="1"/>
</dbReference>
<evidence type="ECO:0000256" key="6">
    <source>
        <dbReference type="ARBA" id="ARBA00023136"/>
    </source>
</evidence>
<feature type="transmembrane region" description="Helical" evidence="7">
    <location>
        <begin position="7"/>
        <end position="24"/>
    </location>
</feature>
<dbReference type="OrthoDB" id="6493944at2759"/>
<evidence type="ECO:0000259" key="8">
    <source>
        <dbReference type="Pfam" id="PF03600"/>
    </source>
</evidence>
<evidence type="ECO:0000256" key="3">
    <source>
        <dbReference type="ARBA" id="ARBA00022448"/>
    </source>
</evidence>
<proteinExistence type="inferred from homology"/>
<feature type="transmembrane region" description="Helical" evidence="7">
    <location>
        <begin position="36"/>
        <end position="54"/>
    </location>
</feature>
<dbReference type="GO" id="GO:0015141">
    <property type="term" value="F:succinate transmembrane transporter activity"/>
    <property type="evidence" value="ECO:0007669"/>
    <property type="project" value="TreeGrafter"/>
</dbReference>
<keyword evidence="5 7" id="KW-1133">Transmembrane helix</keyword>
<evidence type="ECO:0000256" key="2">
    <source>
        <dbReference type="ARBA" id="ARBA00006772"/>
    </source>
</evidence>
<dbReference type="PANTHER" id="PTHR10283">
    <property type="entry name" value="SOLUTE CARRIER FAMILY 13 MEMBER"/>
    <property type="match status" value="1"/>
</dbReference>
<dbReference type="GO" id="GO:0005886">
    <property type="term" value="C:plasma membrane"/>
    <property type="evidence" value="ECO:0007669"/>
    <property type="project" value="TreeGrafter"/>
</dbReference>
<reference evidence="10" key="2">
    <citation type="journal article" date="2016" name="Sci. Rep.">
        <title>Dictyocaulus viviparus genome, variome and transcriptome elucidate lungworm biology and support future intervention.</title>
        <authorList>
            <person name="McNulty S.N."/>
            <person name="Strube C."/>
            <person name="Rosa B.A."/>
            <person name="Martin J.C."/>
            <person name="Tyagi R."/>
            <person name="Choi Y.J."/>
            <person name="Wang Q."/>
            <person name="Hallsworth Pepin K."/>
            <person name="Zhang X."/>
            <person name="Ozersky P."/>
            <person name="Wilson R.K."/>
            <person name="Sternberg P.W."/>
            <person name="Gasser R.B."/>
            <person name="Mitreva M."/>
        </authorList>
    </citation>
    <scope>NUCLEOTIDE SEQUENCE [LARGE SCALE GENOMIC DNA]</scope>
    <source>
        <strain evidence="10">HannoverDv2000</strain>
    </source>
</reference>
<feature type="transmembrane region" description="Helical" evidence="7">
    <location>
        <begin position="283"/>
        <end position="307"/>
    </location>
</feature>
<dbReference type="AlphaFoldDB" id="A0A0D8XV21"/>
<dbReference type="GO" id="GO:0015137">
    <property type="term" value="F:citrate transmembrane transporter activity"/>
    <property type="evidence" value="ECO:0007669"/>
    <property type="project" value="TreeGrafter"/>
</dbReference>
<evidence type="ECO:0000313" key="10">
    <source>
        <dbReference type="Proteomes" id="UP000053766"/>
    </source>
</evidence>
<feature type="transmembrane region" description="Helical" evidence="7">
    <location>
        <begin position="146"/>
        <end position="168"/>
    </location>
</feature>
<evidence type="ECO:0000256" key="4">
    <source>
        <dbReference type="ARBA" id="ARBA00022692"/>
    </source>
</evidence>
<feature type="transmembrane region" description="Helical" evidence="7">
    <location>
        <begin position="206"/>
        <end position="223"/>
    </location>
</feature>
<dbReference type="InterPro" id="IPR004680">
    <property type="entry name" value="Cit_transptr-like_dom"/>
</dbReference>
<keyword evidence="4 7" id="KW-0812">Transmembrane</keyword>
<dbReference type="EMBL" id="KN716299">
    <property type="protein sequence ID" value="KJH47629.1"/>
    <property type="molecule type" value="Genomic_DNA"/>
</dbReference>
<accession>A0A0D8XV21</accession>
<evidence type="ECO:0000256" key="5">
    <source>
        <dbReference type="ARBA" id="ARBA00022989"/>
    </source>
</evidence>
<evidence type="ECO:0000256" key="1">
    <source>
        <dbReference type="ARBA" id="ARBA00004141"/>
    </source>
</evidence>
<reference evidence="9 10" key="1">
    <citation type="submission" date="2013-11" db="EMBL/GenBank/DDBJ databases">
        <title>Draft genome of the bovine lungworm Dictyocaulus viviparus.</title>
        <authorList>
            <person name="Mitreva M."/>
        </authorList>
    </citation>
    <scope>NUCLEOTIDE SEQUENCE [LARGE SCALE GENOMIC DNA]</scope>
    <source>
        <strain evidence="9 10">HannoverDv2000</strain>
    </source>
</reference>
<organism evidence="9 10">
    <name type="scientific">Dictyocaulus viviparus</name>
    <name type="common">Bovine lungworm</name>
    <dbReference type="NCBI Taxonomy" id="29172"/>
    <lineage>
        <taxon>Eukaryota</taxon>
        <taxon>Metazoa</taxon>
        <taxon>Ecdysozoa</taxon>
        <taxon>Nematoda</taxon>
        <taxon>Chromadorea</taxon>
        <taxon>Rhabditida</taxon>
        <taxon>Rhabditina</taxon>
        <taxon>Rhabditomorpha</taxon>
        <taxon>Strongyloidea</taxon>
        <taxon>Metastrongylidae</taxon>
        <taxon>Dictyocaulus</taxon>
    </lineage>
</organism>
<protein>
    <submittedName>
        <fullName evidence="9">Sodium:sulfate symporter transmembrane region</fullName>
    </submittedName>
</protein>
<feature type="transmembrane region" description="Helical" evidence="7">
    <location>
        <begin position="253"/>
        <end position="271"/>
    </location>
</feature>
<feature type="domain" description="Citrate transporter-like" evidence="8">
    <location>
        <begin position="100"/>
        <end position="329"/>
    </location>
</feature>
<keyword evidence="10" id="KW-1185">Reference proteome</keyword>
<feature type="transmembrane region" description="Helical" evidence="7">
    <location>
        <begin position="174"/>
        <end position="194"/>
    </location>
</feature>
<dbReference type="Proteomes" id="UP000053766">
    <property type="component" value="Unassembled WGS sequence"/>
</dbReference>
<evidence type="ECO:0000256" key="7">
    <source>
        <dbReference type="SAM" id="Phobius"/>
    </source>
</evidence>
<gene>
    <name evidence="9" type="ORF">DICVIV_06288</name>
</gene>
<sequence>MYWMTEALPLAVTAMVPVVLYPLTGVMTCKAVAQQYVNDTNFLFIGGLIVAVAIEKCNLHKRIALFILKLVGSDPKWIMLGLMLGTCSLRSEDLKKSCKEMSTGLALCICYASSIGGTGTLTGTPGNLVLAGQLPELFDSRATLDYVNWFLFSFPLMVFCLAACWGTLVHSEWTVAISFVVLLLLWILRDPGLFPGFGTFLPKKNYTDATSAMIIALLLFALPNDKPDFCDYKKKNAKESPRCMDWPTIQKRFPWDVVLLLGGGFALASGVKDSGLAKMIGGLLSSSSFLPLWVLELVTMSITLGVTNFCSNVATTTIFVPIVATLLSNILESHETMFIFSC</sequence>
<evidence type="ECO:0000313" key="9">
    <source>
        <dbReference type="EMBL" id="KJH47629.1"/>
    </source>
</evidence>
<name>A0A0D8XV21_DICVI</name>
<keyword evidence="6 7" id="KW-0472">Membrane</keyword>